<reference evidence="1 2" key="1">
    <citation type="submission" date="2022-11" db="EMBL/GenBank/DDBJ databases">
        <title>Minimal conservation of predation-associated metabolite biosynthetic gene clusters underscores biosynthetic potential of Myxococcota including descriptions for ten novel species: Archangium lansinium sp. nov., Myxococcus landrumus sp. nov., Nannocystis bai.</title>
        <authorList>
            <person name="Ahearne A."/>
            <person name="Stevens C."/>
            <person name="Dowd S."/>
        </authorList>
    </citation>
    <scope>NUCLEOTIDE SEQUENCE [LARGE SCALE GENOMIC DNA]</scope>
    <source>
        <strain evidence="1 2">NCWAL01</strain>
    </source>
</reference>
<accession>A0ABT5D151</accession>
<sequence length="55" mass="5786">MMGLLLATGPAFSQADPQLFVEGVDIDYSNANLSISGAQFNNGSVSVVILIRTEI</sequence>
<keyword evidence="2" id="KW-1185">Reference proteome</keyword>
<dbReference type="Proteomes" id="UP001221838">
    <property type="component" value="Unassembled WGS sequence"/>
</dbReference>
<dbReference type="RefSeq" id="WP_272133913.1">
    <property type="nucleotide sequence ID" value="NZ_JAQNDM010000001.1"/>
</dbReference>
<gene>
    <name evidence="1" type="ORF">POL68_00065</name>
</gene>
<evidence type="ECO:0000313" key="2">
    <source>
        <dbReference type="Proteomes" id="UP001221838"/>
    </source>
</evidence>
<organism evidence="1 2">
    <name type="scientific">Stigmatella ashevillensis</name>
    <dbReference type="NCBI Taxonomy" id="2995309"/>
    <lineage>
        <taxon>Bacteria</taxon>
        <taxon>Pseudomonadati</taxon>
        <taxon>Myxococcota</taxon>
        <taxon>Myxococcia</taxon>
        <taxon>Myxococcales</taxon>
        <taxon>Cystobacterineae</taxon>
        <taxon>Archangiaceae</taxon>
        <taxon>Stigmatella</taxon>
    </lineage>
</organism>
<comment type="caution">
    <text evidence="1">The sequence shown here is derived from an EMBL/GenBank/DDBJ whole genome shotgun (WGS) entry which is preliminary data.</text>
</comment>
<name>A0ABT5D151_9BACT</name>
<proteinExistence type="predicted"/>
<evidence type="ECO:0000313" key="1">
    <source>
        <dbReference type="EMBL" id="MDC0706858.1"/>
    </source>
</evidence>
<dbReference type="EMBL" id="JAQNDM010000001">
    <property type="protein sequence ID" value="MDC0706858.1"/>
    <property type="molecule type" value="Genomic_DNA"/>
</dbReference>
<protein>
    <submittedName>
        <fullName evidence="1">Uncharacterized protein</fullName>
    </submittedName>
</protein>